<dbReference type="EMBL" id="BARS01012543">
    <property type="protein sequence ID" value="GAF87729.1"/>
    <property type="molecule type" value="Genomic_DNA"/>
</dbReference>
<gene>
    <name evidence="1" type="ORF">S01H1_22287</name>
</gene>
<evidence type="ECO:0000313" key="1">
    <source>
        <dbReference type="EMBL" id="GAF87729.1"/>
    </source>
</evidence>
<name>X0T3A4_9ZZZZ</name>
<feature type="non-terminal residue" evidence="1">
    <location>
        <position position="1"/>
    </location>
</feature>
<accession>X0T3A4</accession>
<proteinExistence type="predicted"/>
<organism evidence="1">
    <name type="scientific">marine sediment metagenome</name>
    <dbReference type="NCBI Taxonomy" id="412755"/>
    <lineage>
        <taxon>unclassified sequences</taxon>
        <taxon>metagenomes</taxon>
        <taxon>ecological metagenomes</taxon>
    </lineage>
</organism>
<protein>
    <submittedName>
        <fullName evidence="1">Uncharacterized protein</fullName>
    </submittedName>
</protein>
<reference evidence="1" key="1">
    <citation type="journal article" date="2014" name="Front. Microbiol.">
        <title>High frequency of phylogenetically diverse reductive dehalogenase-homologous genes in deep subseafloor sedimentary metagenomes.</title>
        <authorList>
            <person name="Kawai M."/>
            <person name="Futagami T."/>
            <person name="Toyoda A."/>
            <person name="Takaki Y."/>
            <person name="Nishi S."/>
            <person name="Hori S."/>
            <person name="Arai W."/>
            <person name="Tsubouchi T."/>
            <person name="Morono Y."/>
            <person name="Uchiyama I."/>
            <person name="Ito T."/>
            <person name="Fujiyama A."/>
            <person name="Inagaki F."/>
            <person name="Takami H."/>
        </authorList>
    </citation>
    <scope>NUCLEOTIDE SEQUENCE</scope>
    <source>
        <strain evidence="1">Expedition CK06-06</strain>
    </source>
</reference>
<sequence>RPEFALPLLIKKNSDHPVSVPAITNPIQEGY</sequence>
<dbReference type="AlphaFoldDB" id="X0T3A4"/>
<comment type="caution">
    <text evidence="1">The sequence shown here is derived from an EMBL/GenBank/DDBJ whole genome shotgun (WGS) entry which is preliminary data.</text>
</comment>